<organism evidence="2 3">
    <name type="scientific">Halosimplex carlsbadense 2-9-1</name>
    <dbReference type="NCBI Taxonomy" id="797114"/>
    <lineage>
        <taxon>Archaea</taxon>
        <taxon>Methanobacteriati</taxon>
        <taxon>Methanobacteriota</taxon>
        <taxon>Stenosarchaea group</taxon>
        <taxon>Halobacteria</taxon>
        <taxon>Halobacteriales</taxon>
        <taxon>Haloarculaceae</taxon>
        <taxon>Halosimplex</taxon>
    </lineage>
</organism>
<proteinExistence type="predicted"/>
<comment type="caution">
    <text evidence="2">The sequence shown here is derived from an EMBL/GenBank/DDBJ whole genome shotgun (WGS) entry which is preliminary data.</text>
</comment>
<dbReference type="Proteomes" id="UP000011626">
    <property type="component" value="Unassembled WGS sequence"/>
</dbReference>
<evidence type="ECO:0000259" key="1">
    <source>
        <dbReference type="Pfam" id="PF08242"/>
    </source>
</evidence>
<feature type="domain" description="Methyltransferase type 12" evidence="1">
    <location>
        <begin position="58"/>
        <end position="153"/>
    </location>
</feature>
<evidence type="ECO:0000313" key="3">
    <source>
        <dbReference type="Proteomes" id="UP000011626"/>
    </source>
</evidence>
<sequence>MAEDPETVFAANRRYWDRSTPQKMDHGSYPLAAFRAGESTLFDHEREAVGEVSGRSLLHLQCNNGLETLSWAREGADAVGVDISGESLRVARELAAESGLDADFVQCNVYDVADALDREFDVVYTARGVLGWLPDLDGWADAVARSLADDGVFYLFEGHPLVHSFDGDLDPARSYFETGPRERTESDFGADERHFLTHHRLSDVVTALAAAGLRVEFLREHPFDYWRRWDRMVRDDAGRWRLPDDPIPLTFSLRARPA</sequence>
<dbReference type="RefSeq" id="WP_006884736.1">
    <property type="nucleotide sequence ID" value="NZ_AOIU01000033.1"/>
</dbReference>
<reference evidence="2 3" key="1">
    <citation type="journal article" date="2014" name="PLoS Genet.">
        <title>Phylogenetically driven sequencing of extremely halophilic archaea reveals strategies for static and dynamic osmo-response.</title>
        <authorList>
            <person name="Becker E.A."/>
            <person name="Seitzer P.M."/>
            <person name="Tritt A."/>
            <person name="Larsen D."/>
            <person name="Krusor M."/>
            <person name="Yao A.I."/>
            <person name="Wu D."/>
            <person name="Madern D."/>
            <person name="Eisen J.A."/>
            <person name="Darling A.E."/>
            <person name="Facciotti M.T."/>
        </authorList>
    </citation>
    <scope>NUCLEOTIDE SEQUENCE [LARGE SCALE GENOMIC DNA]</scope>
    <source>
        <strain evidence="2 3">2-9-1</strain>
    </source>
</reference>
<gene>
    <name evidence="2" type="ORF">C475_15338</name>
</gene>
<keyword evidence="2" id="KW-0808">Transferase</keyword>
<evidence type="ECO:0000313" key="2">
    <source>
        <dbReference type="EMBL" id="ELZ23657.1"/>
    </source>
</evidence>
<accession>M0CMM8</accession>
<dbReference type="OrthoDB" id="57427at2157"/>
<dbReference type="AlphaFoldDB" id="M0CMM8"/>
<dbReference type="PATRIC" id="fig|797114.5.peg.3116"/>
<name>M0CMM8_9EURY</name>
<keyword evidence="3" id="KW-1185">Reference proteome</keyword>
<dbReference type="GO" id="GO:0008168">
    <property type="term" value="F:methyltransferase activity"/>
    <property type="evidence" value="ECO:0007669"/>
    <property type="project" value="UniProtKB-KW"/>
</dbReference>
<dbReference type="STRING" id="797114.C475_15338"/>
<dbReference type="Gene3D" id="3.40.50.150">
    <property type="entry name" value="Vaccinia Virus protein VP39"/>
    <property type="match status" value="1"/>
</dbReference>
<dbReference type="SUPFAM" id="SSF53335">
    <property type="entry name" value="S-adenosyl-L-methionine-dependent methyltransferases"/>
    <property type="match status" value="1"/>
</dbReference>
<dbReference type="EMBL" id="AOIU01000033">
    <property type="protein sequence ID" value="ELZ23657.1"/>
    <property type="molecule type" value="Genomic_DNA"/>
</dbReference>
<protein>
    <submittedName>
        <fullName evidence="2">Type 12 methyltransferase</fullName>
    </submittedName>
</protein>
<dbReference type="GO" id="GO:0032259">
    <property type="term" value="P:methylation"/>
    <property type="evidence" value="ECO:0007669"/>
    <property type="project" value="UniProtKB-KW"/>
</dbReference>
<dbReference type="InterPro" id="IPR013217">
    <property type="entry name" value="Methyltransf_12"/>
</dbReference>
<dbReference type="eggNOG" id="arCOG01792">
    <property type="taxonomic scope" value="Archaea"/>
</dbReference>
<keyword evidence="2" id="KW-0489">Methyltransferase</keyword>
<dbReference type="InterPro" id="IPR029063">
    <property type="entry name" value="SAM-dependent_MTases_sf"/>
</dbReference>
<dbReference type="Pfam" id="PF08242">
    <property type="entry name" value="Methyltransf_12"/>
    <property type="match status" value="1"/>
</dbReference>
<dbReference type="CDD" id="cd02440">
    <property type="entry name" value="AdoMet_MTases"/>
    <property type="match status" value="1"/>
</dbReference>